<reference evidence="2 3" key="1">
    <citation type="submission" date="2017-03" db="EMBL/GenBank/DDBJ databases">
        <title>WGS assembly of Porphyra umbilicalis.</title>
        <authorList>
            <person name="Brawley S.H."/>
            <person name="Blouin N.A."/>
            <person name="Ficko-Blean E."/>
            <person name="Wheeler G.L."/>
            <person name="Lohr M."/>
            <person name="Goodson H.V."/>
            <person name="Jenkins J.W."/>
            <person name="Blaby-Haas C.E."/>
            <person name="Helliwell K.E."/>
            <person name="Chan C."/>
            <person name="Marriage T."/>
            <person name="Bhattacharya D."/>
            <person name="Klein A.S."/>
            <person name="Badis Y."/>
            <person name="Brodie J."/>
            <person name="Cao Y."/>
            <person name="Collen J."/>
            <person name="Dittami S.M."/>
            <person name="Gachon C.M."/>
            <person name="Green B.R."/>
            <person name="Karpowicz S."/>
            <person name="Kim J.W."/>
            <person name="Kudahl U."/>
            <person name="Lin S."/>
            <person name="Michel G."/>
            <person name="Mittag M."/>
            <person name="Olson B.J."/>
            <person name="Pangilinan J."/>
            <person name="Peng Y."/>
            <person name="Qiu H."/>
            <person name="Shu S."/>
            <person name="Singer J.T."/>
            <person name="Smith A.G."/>
            <person name="Sprecher B.N."/>
            <person name="Wagner V."/>
            <person name="Wang W."/>
            <person name="Wang Z.-Y."/>
            <person name="Yan J."/>
            <person name="Yarish C."/>
            <person name="Zoeuner-Riek S."/>
            <person name="Zhuang Y."/>
            <person name="Zou Y."/>
            <person name="Lindquist E.A."/>
            <person name="Grimwood J."/>
            <person name="Barry K."/>
            <person name="Rokhsar D.S."/>
            <person name="Schmutz J."/>
            <person name="Stiller J.W."/>
            <person name="Grossman A.R."/>
            <person name="Prochnik S.E."/>
        </authorList>
    </citation>
    <scope>NUCLEOTIDE SEQUENCE [LARGE SCALE GENOMIC DNA]</scope>
    <source>
        <strain evidence="2">4086291</strain>
    </source>
</reference>
<feature type="region of interest" description="Disordered" evidence="1">
    <location>
        <begin position="228"/>
        <end position="264"/>
    </location>
</feature>
<feature type="compositionally biased region" description="Basic residues" evidence="1">
    <location>
        <begin position="250"/>
        <end position="264"/>
    </location>
</feature>
<feature type="compositionally biased region" description="Basic residues" evidence="1">
    <location>
        <begin position="158"/>
        <end position="180"/>
    </location>
</feature>
<proteinExistence type="predicted"/>
<evidence type="ECO:0000313" key="3">
    <source>
        <dbReference type="Proteomes" id="UP000218209"/>
    </source>
</evidence>
<feature type="region of interest" description="Disordered" evidence="1">
    <location>
        <begin position="143"/>
        <end position="202"/>
    </location>
</feature>
<organism evidence="2 3">
    <name type="scientific">Porphyra umbilicalis</name>
    <name type="common">Purple laver</name>
    <name type="synonym">Red alga</name>
    <dbReference type="NCBI Taxonomy" id="2786"/>
    <lineage>
        <taxon>Eukaryota</taxon>
        <taxon>Rhodophyta</taxon>
        <taxon>Bangiophyceae</taxon>
        <taxon>Bangiales</taxon>
        <taxon>Bangiaceae</taxon>
        <taxon>Porphyra</taxon>
    </lineage>
</organism>
<accession>A0A1X6PH83</accession>
<dbReference type="AlphaFoldDB" id="A0A1X6PH83"/>
<gene>
    <name evidence="2" type="ORF">BU14_0058s0036</name>
</gene>
<name>A0A1X6PH83_PORUM</name>
<evidence type="ECO:0000313" key="2">
    <source>
        <dbReference type="EMBL" id="OSX80125.1"/>
    </source>
</evidence>
<evidence type="ECO:0000256" key="1">
    <source>
        <dbReference type="SAM" id="MobiDB-lite"/>
    </source>
</evidence>
<protein>
    <submittedName>
        <fullName evidence="2">Uncharacterized protein</fullName>
    </submittedName>
</protein>
<sequence>MGLVGPFDSCQCGFGRLRSLLADRPAPATLSGLAVAALPPWADGNPPLDPFYVERAAFGADGRGCRCVVFGVVRTGDVGRPPTGGGASPVAASGLAPTARDFVSLPLPAQPQSSPPAVSHDGDARAGAASAAGAVAGDVARSGYRDGGGALPTAPPHHPARRRRHHRHGDRCCRHRRGARGLRAPAAATGVRPSPLHPPPARHVGGGTTPVATAAAATAAALVGVGHRRPRRGCRDGGGALPTAPPSPPARRRRHHPRGDRCCNHRRGARWRRAPAATAAAATAAALVGAFTPAEAMALAPSVLRAGGRDTRRGWGGPRAARGRRRLCAHGPQFRRMAPSSDERAADAVPAVWTAVRSQPKNNVLPDPRLARLAKRLRPGGRKHVLARQEGHAEPHKRGLLIALPPPDRHAHSLRRVRRAAGGGLRPGMDIHIRHPRRRLGVGRPPELPQAPLRLPLPPWLARPRAAKVVAVGRDRSRKGLRRRVATPRRLHRLRVVVHAGDAAMMPRRRPGHDHSLVHEQMTTALVG</sequence>
<feature type="compositionally biased region" description="Low complexity" evidence="1">
    <location>
        <begin position="181"/>
        <end position="190"/>
    </location>
</feature>
<dbReference type="EMBL" id="KV918780">
    <property type="protein sequence ID" value="OSX80125.1"/>
    <property type="molecule type" value="Genomic_DNA"/>
</dbReference>
<feature type="region of interest" description="Disordered" evidence="1">
    <location>
        <begin position="105"/>
        <end position="130"/>
    </location>
</feature>
<keyword evidence="3" id="KW-1185">Reference proteome</keyword>
<dbReference type="Proteomes" id="UP000218209">
    <property type="component" value="Unassembled WGS sequence"/>
</dbReference>